<protein>
    <recommendedName>
        <fullName evidence="3">tyrosinase</fullName>
        <ecNumber evidence="3">1.14.18.1</ecNumber>
    </recommendedName>
</protein>
<dbReference type="InterPro" id="IPR008922">
    <property type="entry name" value="Di-copper_centre_dom_sf"/>
</dbReference>
<proteinExistence type="inferred from homology"/>
<dbReference type="PANTHER" id="PTHR11474:SF76">
    <property type="entry name" value="SHKT DOMAIN-CONTAINING PROTEIN"/>
    <property type="match status" value="1"/>
</dbReference>
<keyword evidence="4" id="KW-0479">Metal-binding</keyword>
<dbReference type="Proteomes" id="UP000016930">
    <property type="component" value="Unassembled WGS sequence"/>
</dbReference>
<evidence type="ECO:0000256" key="9">
    <source>
        <dbReference type="ARBA" id="ARBA00048233"/>
    </source>
</evidence>
<dbReference type="Pfam" id="PF18132">
    <property type="entry name" value="Tyrosinase_C"/>
    <property type="match status" value="1"/>
</dbReference>
<evidence type="ECO:0000256" key="8">
    <source>
        <dbReference type="ARBA" id="ARBA00023101"/>
    </source>
</evidence>
<feature type="domain" description="Tyrosinase copper-binding" evidence="11">
    <location>
        <begin position="94"/>
        <end position="111"/>
    </location>
</feature>
<dbReference type="SUPFAM" id="SSF48056">
    <property type="entry name" value="Di-copper centre-containing domain"/>
    <property type="match status" value="1"/>
</dbReference>
<accession>M2QEA0</accession>
<evidence type="ECO:0000313" key="12">
    <source>
        <dbReference type="EMBL" id="EMD35373.1"/>
    </source>
</evidence>
<keyword evidence="7" id="KW-0503">Monooxygenase</keyword>
<dbReference type="STRING" id="914234.M2QEA0"/>
<dbReference type="InterPro" id="IPR041640">
    <property type="entry name" value="Tyrosinase_C"/>
</dbReference>
<dbReference type="InterPro" id="IPR050316">
    <property type="entry name" value="Tyrosinase/Hemocyanin"/>
</dbReference>
<dbReference type="EMBL" id="KB445800">
    <property type="protein sequence ID" value="EMD35373.1"/>
    <property type="molecule type" value="Genomic_DNA"/>
</dbReference>
<evidence type="ECO:0000256" key="4">
    <source>
        <dbReference type="ARBA" id="ARBA00022723"/>
    </source>
</evidence>
<dbReference type="Gene3D" id="2.60.310.20">
    <property type="match status" value="1"/>
</dbReference>
<dbReference type="GO" id="GO:0042438">
    <property type="term" value="P:melanin biosynthetic process"/>
    <property type="evidence" value="ECO:0007669"/>
    <property type="project" value="UniProtKB-KW"/>
</dbReference>
<dbReference type="AlphaFoldDB" id="M2QEA0"/>
<evidence type="ECO:0000259" key="11">
    <source>
        <dbReference type="PROSITE" id="PS00497"/>
    </source>
</evidence>
<gene>
    <name evidence="12" type="ORF">CERSUDRAFT_157095</name>
</gene>
<dbReference type="HOGENOM" id="CLU_013691_3_0_1"/>
<comment type="catalytic activity">
    <reaction evidence="10">
        <text>L-tyrosine + O2 = L-dopaquinone + H2O</text>
        <dbReference type="Rhea" id="RHEA:18117"/>
        <dbReference type="ChEBI" id="CHEBI:15377"/>
        <dbReference type="ChEBI" id="CHEBI:15379"/>
        <dbReference type="ChEBI" id="CHEBI:57924"/>
        <dbReference type="ChEBI" id="CHEBI:58315"/>
        <dbReference type="EC" id="1.14.18.1"/>
    </reaction>
</comment>
<evidence type="ECO:0000256" key="5">
    <source>
        <dbReference type="ARBA" id="ARBA00023002"/>
    </source>
</evidence>
<sequence length="569" mass="64653">MSVPRPVITGALQGDIYLNKPAPNRLEFREFVKDRRQFSLYIQALQRMQDNNFSNDFSFAAIGGIHGYPFVQWGDSGNPTPPTDPDHFGGYCTHGSVVFPTWHRPYVALFEQELNRQANEVVKLYHVPDLEEWLTVARNIRSPFWDWAHVPESNSVPVEITLPEVDIIGPDGAPKRTWNPLYSYHFKPEDLYDTFPLPFSQWTQTLKHPTDSGPDAQSDMKALNQTYADNSSQMRTKTYRCLTTLTDWEHFSNHTTVQEPGMADSLETLHDTMHYEIGGLAGVYGPATGHMGDPTVAGLEPAFYLHHTNVDRLLELWSALNQDVWVVPGEQPGGTWTVPVDGILDVNSDLTPFWNSQSSYWKSSELRDPTIFNYSYPEFNDLYTLPAPERRRKLIEKIKELYAPGWQVPSKHQGPDYREWSLHIKFKKYQLGAPFTVLVYLGDVYVGTVTAFVPGRETKCANCRRNVGTEIEGFVFLNEVLFREYQDLPSTKNEDVLPILKDLKFKLAGSKPDGTLLDIADLTSLKIAPVCYSYQEGAKDELPTLGEPEYHWGVLEGKPGNTPAEKWAL</sequence>
<dbReference type="PANTHER" id="PTHR11474">
    <property type="entry name" value="TYROSINASE FAMILY MEMBER"/>
    <property type="match status" value="1"/>
</dbReference>
<name>M2QEA0_CERS8</name>
<dbReference type="EC" id="1.14.18.1" evidence="3"/>
<evidence type="ECO:0000256" key="7">
    <source>
        <dbReference type="ARBA" id="ARBA00023033"/>
    </source>
</evidence>
<dbReference type="GO" id="GO:0046872">
    <property type="term" value="F:metal ion binding"/>
    <property type="evidence" value="ECO:0007669"/>
    <property type="project" value="UniProtKB-KW"/>
</dbReference>
<evidence type="ECO:0000256" key="1">
    <source>
        <dbReference type="ARBA" id="ARBA00001973"/>
    </source>
</evidence>
<evidence type="ECO:0000256" key="3">
    <source>
        <dbReference type="ARBA" id="ARBA00011906"/>
    </source>
</evidence>
<comment type="cofactor">
    <cofactor evidence="1">
        <name>Cu(2+)</name>
        <dbReference type="ChEBI" id="CHEBI:29036"/>
    </cofactor>
</comment>
<keyword evidence="5" id="KW-0560">Oxidoreductase</keyword>
<organism evidence="12 13">
    <name type="scientific">Ceriporiopsis subvermispora (strain B)</name>
    <name type="common">White-rot fungus</name>
    <name type="synonym">Gelatoporia subvermispora</name>
    <dbReference type="NCBI Taxonomy" id="914234"/>
    <lineage>
        <taxon>Eukaryota</taxon>
        <taxon>Fungi</taxon>
        <taxon>Dikarya</taxon>
        <taxon>Basidiomycota</taxon>
        <taxon>Agaricomycotina</taxon>
        <taxon>Agaricomycetes</taxon>
        <taxon>Polyporales</taxon>
        <taxon>Gelatoporiaceae</taxon>
        <taxon>Gelatoporia</taxon>
    </lineage>
</organism>
<comment type="similarity">
    <text evidence="2">Belongs to the tyrosinase family.</text>
</comment>
<evidence type="ECO:0000256" key="6">
    <source>
        <dbReference type="ARBA" id="ARBA00023008"/>
    </source>
</evidence>
<dbReference type="Gene3D" id="1.10.1280.10">
    <property type="entry name" value="Di-copper center containing domain from catechol oxidase"/>
    <property type="match status" value="1"/>
</dbReference>
<dbReference type="Pfam" id="PF00264">
    <property type="entry name" value="Tyrosinase"/>
    <property type="match status" value="1"/>
</dbReference>
<keyword evidence="13" id="KW-1185">Reference proteome</keyword>
<dbReference type="GO" id="GO:0004503">
    <property type="term" value="F:tyrosinase activity"/>
    <property type="evidence" value="ECO:0007669"/>
    <property type="project" value="UniProtKB-EC"/>
</dbReference>
<reference evidence="12 13" key="1">
    <citation type="journal article" date="2012" name="Proc. Natl. Acad. Sci. U.S.A.">
        <title>Comparative genomics of Ceriporiopsis subvermispora and Phanerochaete chrysosporium provide insight into selective ligninolysis.</title>
        <authorList>
            <person name="Fernandez-Fueyo E."/>
            <person name="Ruiz-Duenas F.J."/>
            <person name="Ferreira P."/>
            <person name="Floudas D."/>
            <person name="Hibbett D.S."/>
            <person name="Canessa P."/>
            <person name="Larrondo L.F."/>
            <person name="James T.Y."/>
            <person name="Seelenfreund D."/>
            <person name="Lobos S."/>
            <person name="Polanco R."/>
            <person name="Tello M."/>
            <person name="Honda Y."/>
            <person name="Watanabe T."/>
            <person name="Watanabe T."/>
            <person name="Ryu J.S."/>
            <person name="Kubicek C.P."/>
            <person name="Schmoll M."/>
            <person name="Gaskell J."/>
            <person name="Hammel K.E."/>
            <person name="St John F.J."/>
            <person name="Vanden Wymelenberg A."/>
            <person name="Sabat G."/>
            <person name="Splinter BonDurant S."/>
            <person name="Syed K."/>
            <person name="Yadav J.S."/>
            <person name="Doddapaneni H."/>
            <person name="Subramanian V."/>
            <person name="Lavin J.L."/>
            <person name="Oguiza J.A."/>
            <person name="Perez G."/>
            <person name="Pisabarro A.G."/>
            <person name="Ramirez L."/>
            <person name="Santoyo F."/>
            <person name="Master E."/>
            <person name="Coutinho P.M."/>
            <person name="Henrissat B."/>
            <person name="Lombard V."/>
            <person name="Magnuson J.K."/>
            <person name="Kuees U."/>
            <person name="Hori C."/>
            <person name="Igarashi K."/>
            <person name="Samejima M."/>
            <person name="Held B.W."/>
            <person name="Barry K.W."/>
            <person name="LaButti K.M."/>
            <person name="Lapidus A."/>
            <person name="Lindquist E.A."/>
            <person name="Lucas S.M."/>
            <person name="Riley R."/>
            <person name="Salamov A.A."/>
            <person name="Hoffmeister D."/>
            <person name="Schwenk D."/>
            <person name="Hadar Y."/>
            <person name="Yarden O."/>
            <person name="de Vries R.P."/>
            <person name="Wiebenga A."/>
            <person name="Stenlid J."/>
            <person name="Eastwood D."/>
            <person name="Grigoriev I.V."/>
            <person name="Berka R.M."/>
            <person name="Blanchette R.A."/>
            <person name="Kersten P."/>
            <person name="Martinez A.T."/>
            <person name="Vicuna R."/>
            <person name="Cullen D."/>
        </authorList>
    </citation>
    <scope>NUCLEOTIDE SEQUENCE [LARGE SCALE GENOMIC DNA]</scope>
    <source>
        <strain evidence="12 13">B</strain>
    </source>
</reference>
<keyword evidence="8" id="KW-0470">Melanin biosynthesis</keyword>
<dbReference type="PRINTS" id="PR00092">
    <property type="entry name" value="TYROSINASE"/>
</dbReference>
<dbReference type="OrthoDB" id="6132182at2759"/>
<evidence type="ECO:0000256" key="10">
    <source>
        <dbReference type="ARBA" id="ARBA00048881"/>
    </source>
</evidence>
<evidence type="ECO:0000256" key="2">
    <source>
        <dbReference type="ARBA" id="ARBA00009928"/>
    </source>
</evidence>
<dbReference type="InterPro" id="IPR002227">
    <property type="entry name" value="Tyrosinase_Cu-bd"/>
</dbReference>
<evidence type="ECO:0000313" key="13">
    <source>
        <dbReference type="Proteomes" id="UP000016930"/>
    </source>
</evidence>
<comment type="catalytic activity">
    <reaction evidence="9">
        <text>2 L-dopa + O2 = 2 L-dopaquinone + 2 H2O</text>
        <dbReference type="Rhea" id="RHEA:34287"/>
        <dbReference type="ChEBI" id="CHEBI:15377"/>
        <dbReference type="ChEBI" id="CHEBI:15379"/>
        <dbReference type="ChEBI" id="CHEBI:57504"/>
        <dbReference type="ChEBI" id="CHEBI:57924"/>
        <dbReference type="EC" id="1.14.18.1"/>
    </reaction>
</comment>
<dbReference type="PROSITE" id="PS00497">
    <property type="entry name" value="TYROSINASE_1"/>
    <property type="match status" value="1"/>
</dbReference>
<keyword evidence="6" id="KW-0186">Copper</keyword>